<dbReference type="OrthoDB" id="1749473at2759"/>
<feature type="compositionally biased region" description="Polar residues" evidence="1">
    <location>
        <begin position="769"/>
        <end position="780"/>
    </location>
</feature>
<name>A0A4S2MTY8_9PEZI</name>
<feature type="compositionally biased region" description="Low complexity" evidence="1">
    <location>
        <begin position="528"/>
        <end position="551"/>
    </location>
</feature>
<reference evidence="2 3" key="1">
    <citation type="submission" date="2019-04" db="EMBL/GenBank/DDBJ databases">
        <title>Comparative genomics and transcriptomics to analyze fruiting body development in filamentous ascomycetes.</title>
        <authorList>
            <consortium name="DOE Joint Genome Institute"/>
            <person name="Lutkenhaus R."/>
            <person name="Traeger S."/>
            <person name="Breuer J."/>
            <person name="Kuo A."/>
            <person name="Lipzen A."/>
            <person name="Pangilinan J."/>
            <person name="Dilworth D."/>
            <person name="Sandor L."/>
            <person name="Poggeler S."/>
            <person name="Barry K."/>
            <person name="Grigoriev I.V."/>
            <person name="Nowrousian M."/>
        </authorList>
    </citation>
    <scope>NUCLEOTIDE SEQUENCE [LARGE SCALE GENOMIC DNA]</scope>
    <source>
        <strain evidence="2 3">CBS 389.68</strain>
    </source>
</reference>
<feature type="compositionally biased region" description="Low complexity" evidence="1">
    <location>
        <begin position="743"/>
        <end position="752"/>
    </location>
</feature>
<evidence type="ECO:0000256" key="1">
    <source>
        <dbReference type="SAM" id="MobiDB-lite"/>
    </source>
</evidence>
<evidence type="ECO:0000313" key="2">
    <source>
        <dbReference type="EMBL" id="TGZ80012.1"/>
    </source>
</evidence>
<feature type="compositionally biased region" description="Basic residues" evidence="1">
    <location>
        <begin position="730"/>
        <end position="742"/>
    </location>
</feature>
<feature type="compositionally biased region" description="Pro residues" evidence="1">
    <location>
        <begin position="710"/>
        <end position="720"/>
    </location>
</feature>
<feature type="region of interest" description="Disordered" evidence="1">
    <location>
        <begin position="115"/>
        <end position="146"/>
    </location>
</feature>
<feature type="region of interest" description="Disordered" evidence="1">
    <location>
        <begin position="664"/>
        <end position="787"/>
    </location>
</feature>
<feature type="compositionally biased region" description="Basic and acidic residues" evidence="1">
    <location>
        <begin position="692"/>
        <end position="703"/>
    </location>
</feature>
<dbReference type="InParanoid" id="A0A4S2MTY8"/>
<feature type="compositionally biased region" description="Basic and acidic residues" evidence="1">
    <location>
        <begin position="862"/>
        <end position="878"/>
    </location>
</feature>
<proteinExistence type="predicted"/>
<feature type="region of interest" description="Disordered" evidence="1">
    <location>
        <begin position="527"/>
        <end position="638"/>
    </location>
</feature>
<feature type="region of interest" description="Disordered" evidence="1">
    <location>
        <begin position="411"/>
        <end position="502"/>
    </location>
</feature>
<dbReference type="EMBL" id="ML220127">
    <property type="protein sequence ID" value="TGZ80012.1"/>
    <property type="molecule type" value="Genomic_DNA"/>
</dbReference>
<feature type="region of interest" description="Disordered" evidence="1">
    <location>
        <begin position="64"/>
        <end position="84"/>
    </location>
</feature>
<keyword evidence="3" id="KW-1185">Reference proteome</keyword>
<dbReference type="AlphaFoldDB" id="A0A4S2MTY8"/>
<gene>
    <name evidence="2" type="ORF">EX30DRAFT_341861</name>
</gene>
<evidence type="ECO:0000313" key="3">
    <source>
        <dbReference type="Proteomes" id="UP000298138"/>
    </source>
</evidence>
<evidence type="ECO:0008006" key="4">
    <source>
        <dbReference type="Google" id="ProtNLM"/>
    </source>
</evidence>
<dbReference type="Proteomes" id="UP000298138">
    <property type="component" value="Unassembled WGS sequence"/>
</dbReference>
<feature type="compositionally biased region" description="Low complexity" evidence="1">
    <location>
        <begin position="471"/>
        <end position="485"/>
    </location>
</feature>
<feature type="compositionally biased region" description="Low complexity" evidence="1">
    <location>
        <begin position="69"/>
        <end position="81"/>
    </location>
</feature>
<feature type="compositionally biased region" description="Polar residues" evidence="1">
    <location>
        <begin position="421"/>
        <end position="441"/>
    </location>
</feature>
<feature type="region of interest" description="Disordered" evidence="1">
    <location>
        <begin position="862"/>
        <end position="909"/>
    </location>
</feature>
<feature type="compositionally biased region" description="Polar residues" evidence="1">
    <location>
        <begin position="614"/>
        <end position="623"/>
    </location>
</feature>
<protein>
    <recommendedName>
        <fullName evidence="4">PH domain-containing protein</fullName>
    </recommendedName>
</protein>
<organism evidence="2 3">
    <name type="scientific">Ascodesmis nigricans</name>
    <dbReference type="NCBI Taxonomy" id="341454"/>
    <lineage>
        <taxon>Eukaryota</taxon>
        <taxon>Fungi</taxon>
        <taxon>Dikarya</taxon>
        <taxon>Ascomycota</taxon>
        <taxon>Pezizomycotina</taxon>
        <taxon>Pezizomycetes</taxon>
        <taxon>Pezizales</taxon>
        <taxon>Ascodesmidaceae</taxon>
        <taxon>Ascodesmis</taxon>
    </lineage>
</organism>
<accession>A0A4S2MTY8</accession>
<feature type="compositionally biased region" description="Polar residues" evidence="1">
    <location>
        <begin position="488"/>
        <end position="500"/>
    </location>
</feature>
<feature type="compositionally biased region" description="Polar residues" evidence="1">
    <location>
        <begin position="115"/>
        <end position="127"/>
    </location>
</feature>
<dbReference type="STRING" id="341454.A0A4S2MTY8"/>
<sequence>MNERDNGPRQSGFRNSVDIYAAALTPRSIRSSKRSPKATVLPTTFAGSSVPHIFASVDPGTIVSAGPKSTTSTSTSSSSSSPTRPIMTFFSRFGHKSKSRLSVSTEKPALETKNVTHTHTRGNSLPNTPVGLQHQHKSSNGSASIKHRISSPMLTAVTSNTTLTRTESPVPIDGMALHPVILEQYPLCVARIQAIRTTILPQCTLSTEKLLRRDGALGTNKKDRRTSRVLQRSHVPTKSADMQWTKGLYVLMPGLILRYSGYGTEDRIPERALQLTTGSLAFASDIIPGRPWVLQITKGEDNAITPETGSFNKRHSLVSKVTFRGSVGAAKAAHSVMFMVFESAEEMDEWMTAVRQEAIRLGGGSRPSISISREPVLEEEPSIMEEDQLGTGSPGFNLGTFTNNTVSTLPATEEEEVAPDSPSSNPAAMYPSGNSNDNDTCGNVGFTPIDPSNSSSDESLSKRASTYTRTSFSSIPSQPGSSHGGNFNRLSTSIQSSTYSPKRASVISADRASFDFLRSSARPVARIPSTTVTTVSPETSPERSTSPHSTPNNRAGPRYRRFSRSSTELRIPPSIPSPGLEDQDDSGVPKDLFWLRRTPSPQPEDWSRRESEATTKTSFSTAPSLLPMSQRPQRRPVSMFPPIAATPIRRLSLRRRSLGAMSTHMTSPNHLLAHPPNRRLNSDQPIRRHHSRESSRDENRDDVLELGGPKFPPPSIPLPKVPDMKGERRGSRRERAARRRRASASTTGTSSSVHTRISECTDRPFPGTDTHTTPNPTPISTPRMKPKSIIIEPPPALGIEIRPQGTPYSPTPSSTPPTAVQLAIRMERGDSHDSRISIAKRRSFIEDLRDLEHGEELEAKVHRMEMEKEREERSEARKSFLGRTPPAFPPRSPYGGPGSEALGIGSVWI</sequence>